<dbReference type="PANTHER" id="PTHR10907:SF47">
    <property type="entry name" value="REGUCALCIN"/>
    <property type="match status" value="1"/>
</dbReference>
<dbReference type="Pfam" id="PF08450">
    <property type="entry name" value="SGL"/>
    <property type="match status" value="1"/>
</dbReference>
<dbReference type="InterPro" id="IPR013658">
    <property type="entry name" value="SGL"/>
</dbReference>
<name>A0A6A0H695_HYAAZ</name>
<comment type="similarity">
    <text evidence="1">Belongs to the SMP-30/CGR1 family.</text>
</comment>
<organism evidence="3">
    <name type="scientific">Hyalella azteca</name>
    <name type="common">Amphipod</name>
    <dbReference type="NCBI Taxonomy" id="294128"/>
    <lineage>
        <taxon>Eukaryota</taxon>
        <taxon>Metazoa</taxon>
        <taxon>Ecdysozoa</taxon>
        <taxon>Arthropoda</taxon>
        <taxon>Crustacea</taxon>
        <taxon>Multicrustacea</taxon>
        <taxon>Malacostraca</taxon>
        <taxon>Eumalacostraca</taxon>
        <taxon>Peracarida</taxon>
        <taxon>Amphipoda</taxon>
        <taxon>Senticaudata</taxon>
        <taxon>Talitrida</taxon>
        <taxon>Talitroidea</taxon>
        <taxon>Hyalellidae</taxon>
        <taxon>Hyalella</taxon>
    </lineage>
</organism>
<dbReference type="GO" id="GO:0019853">
    <property type="term" value="P:L-ascorbic acid biosynthetic process"/>
    <property type="evidence" value="ECO:0007669"/>
    <property type="project" value="TreeGrafter"/>
</dbReference>
<dbReference type="InterPro" id="IPR011042">
    <property type="entry name" value="6-blade_b-propeller_TolB-like"/>
</dbReference>
<dbReference type="InterPro" id="IPR008367">
    <property type="entry name" value="Regucalcin"/>
</dbReference>
<evidence type="ECO:0000256" key="1">
    <source>
        <dbReference type="ARBA" id="ARBA00008853"/>
    </source>
</evidence>
<dbReference type="GO" id="GO:0030234">
    <property type="term" value="F:enzyme regulator activity"/>
    <property type="evidence" value="ECO:0007669"/>
    <property type="project" value="InterPro"/>
</dbReference>
<reference evidence="3" key="3">
    <citation type="submission" date="2019-06" db="EMBL/GenBank/DDBJ databases">
        <authorList>
            <person name="Poynton C."/>
            <person name="Hasenbein S."/>
            <person name="Benoit J.B."/>
            <person name="Sepulveda M.S."/>
            <person name="Poelchau M.F."/>
            <person name="Murali S.C."/>
            <person name="Chen S."/>
            <person name="Glastad K.M."/>
            <person name="Werren J.H."/>
            <person name="Vineis J.H."/>
            <person name="Bowen J.L."/>
            <person name="Friedrich M."/>
            <person name="Jones J."/>
            <person name="Robertson H.M."/>
            <person name="Feyereisen R."/>
            <person name="Mechler-Hickson A."/>
            <person name="Mathers N."/>
            <person name="Lee C.E."/>
            <person name="Colbourne J.K."/>
            <person name="Biales A."/>
            <person name="Johnston J.S."/>
            <person name="Wellborn G.A."/>
            <person name="Rosendale A.J."/>
            <person name="Cridge A.G."/>
            <person name="Munoz-Torres M.C."/>
            <person name="Bain P.A."/>
            <person name="Manny A.R."/>
            <person name="Major K.M."/>
            <person name="Lambert F.N."/>
            <person name="Vulpe C.D."/>
            <person name="Tuck P."/>
            <person name="Blalock B.J."/>
            <person name="Lin Y.-Y."/>
            <person name="Smith M.E."/>
            <person name="Ochoa-Acuna H."/>
            <person name="Chen M.-J.M."/>
            <person name="Childers C.P."/>
            <person name="Qu J."/>
            <person name="Dugan S."/>
            <person name="Lee S.L."/>
            <person name="Chao H."/>
            <person name="Dinh H."/>
            <person name="Han Y."/>
            <person name="Doddapaneni H."/>
            <person name="Worley K.C."/>
            <person name="Muzny D.M."/>
            <person name="Gibbs R.A."/>
            <person name="Richards S."/>
        </authorList>
    </citation>
    <scope>NUCLEOTIDE SEQUENCE</scope>
    <source>
        <strain evidence="3">HAZT.00-mixed</strain>
        <tissue evidence="3">Whole organism</tissue>
    </source>
</reference>
<sequence length="91" mass="9678">MTPISCIDPMNGAVVRTVEMPALNITSMCWGGPAYDVMYVTTARHDTPLEVLKAKPLAGAVFEITGLGCKGTPPFLATIDGDIVNKIKRDA</sequence>
<dbReference type="PANTHER" id="PTHR10907">
    <property type="entry name" value="REGUCALCIN"/>
    <property type="match status" value="1"/>
</dbReference>
<feature type="domain" description="SMP-30/Gluconolactonase/LRE-like region" evidence="2">
    <location>
        <begin position="4"/>
        <end position="44"/>
    </location>
</feature>
<dbReference type="GO" id="GO:0005509">
    <property type="term" value="F:calcium ion binding"/>
    <property type="evidence" value="ECO:0007669"/>
    <property type="project" value="InterPro"/>
</dbReference>
<proteinExistence type="inferred from homology"/>
<comment type="caution">
    <text evidence="3">The sequence shown here is derived from an EMBL/GenBank/DDBJ whole genome shotgun (WGS) entry which is preliminary data.</text>
</comment>
<dbReference type="Gene3D" id="2.120.10.30">
    <property type="entry name" value="TolB, C-terminal domain"/>
    <property type="match status" value="1"/>
</dbReference>
<reference evidence="3" key="2">
    <citation type="journal article" date="2018" name="Environ. Sci. Technol.">
        <title>The Toxicogenome of Hyalella azteca: A Model for Sediment Ecotoxicology and Evolutionary Toxicology.</title>
        <authorList>
            <person name="Poynton H.C."/>
            <person name="Hasenbein S."/>
            <person name="Benoit J.B."/>
            <person name="Sepulveda M.S."/>
            <person name="Poelchau M.F."/>
            <person name="Hughes D.S.T."/>
            <person name="Murali S.C."/>
            <person name="Chen S."/>
            <person name="Glastad K.M."/>
            <person name="Goodisman M.A.D."/>
            <person name="Werren J.H."/>
            <person name="Vineis J.H."/>
            <person name="Bowen J.L."/>
            <person name="Friedrich M."/>
            <person name="Jones J."/>
            <person name="Robertson H.M."/>
            <person name="Feyereisen R."/>
            <person name="Mechler-Hickson A."/>
            <person name="Mathers N."/>
            <person name="Lee C.E."/>
            <person name="Colbourne J.K."/>
            <person name="Biales A."/>
            <person name="Johnston J.S."/>
            <person name="Wellborn G.A."/>
            <person name="Rosendale A.J."/>
            <person name="Cridge A.G."/>
            <person name="Munoz-Torres M.C."/>
            <person name="Bain P.A."/>
            <person name="Manny A.R."/>
            <person name="Major K.M."/>
            <person name="Lambert F.N."/>
            <person name="Vulpe C.D."/>
            <person name="Tuck P."/>
            <person name="Blalock B.J."/>
            <person name="Lin Y.Y."/>
            <person name="Smith M.E."/>
            <person name="Ochoa-Acuna H."/>
            <person name="Chen M.M."/>
            <person name="Childers C.P."/>
            <person name="Qu J."/>
            <person name="Dugan S."/>
            <person name="Lee S.L."/>
            <person name="Chao H."/>
            <person name="Dinh H."/>
            <person name="Han Y."/>
            <person name="Doddapaneni H."/>
            <person name="Worley K.C."/>
            <person name="Muzny D.M."/>
            <person name="Gibbs R.A."/>
            <person name="Richards S."/>
        </authorList>
    </citation>
    <scope>NUCLEOTIDE SEQUENCE</scope>
    <source>
        <strain evidence="3">HAZT.00-mixed</strain>
        <tissue evidence="3">Whole organism</tissue>
    </source>
</reference>
<dbReference type="PRINTS" id="PR01791">
    <property type="entry name" value="REGUCALCIN"/>
</dbReference>
<reference evidence="3" key="1">
    <citation type="submission" date="2014-08" db="EMBL/GenBank/DDBJ databases">
        <authorList>
            <person name="Murali S."/>
            <person name="Richards S."/>
            <person name="Bandaranaike D."/>
            <person name="Bellair M."/>
            <person name="Blankenburg K."/>
            <person name="Chao H."/>
            <person name="Dinh H."/>
            <person name="Doddapaneni H."/>
            <person name="Dugan-Rocha S."/>
            <person name="Elkadiri S."/>
            <person name="Gnanaolivu R."/>
            <person name="Hughes D."/>
            <person name="Lee S."/>
            <person name="Li M."/>
            <person name="Ming W."/>
            <person name="Munidasa M."/>
            <person name="Muniz J."/>
            <person name="Nguyen L."/>
            <person name="Osuji N."/>
            <person name="Pu L.-L."/>
            <person name="Puazo M."/>
            <person name="Skinner E."/>
            <person name="Qu C."/>
            <person name="Quiroz J."/>
            <person name="Raj R."/>
            <person name="Weissenberger G."/>
            <person name="Xin Y."/>
            <person name="Zou X."/>
            <person name="Han Y."/>
            <person name="Worley K."/>
            <person name="Muzny D."/>
            <person name="Gibbs R."/>
        </authorList>
    </citation>
    <scope>NUCLEOTIDE SEQUENCE</scope>
    <source>
        <strain evidence="3">HAZT.00-mixed</strain>
        <tissue evidence="3">Whole organism</tissue>
    </source>
</reference>
<dbReference type="Proteomes" id="UP000711488">
    <property type="component" value="Unassembled WGS sequence"/>
</dbReference>
<accession>A0A6A0H695</accession>
<dbReference type="AlphaFoldDB" id="A0A6A0H695"/>
<evidence type="ECO:0000259" key="2">
    <source>
        <dbReference type="Pfam" id="PF08450"/>
    </source>
</evidence>
<gene>
    <name evidence="3" type="ORF">HAZT_HAZT011364</name>
</gene>
<evidence type="ECO:0000313" key="3">
    <source>
        <dbReference type="EMBL" id="KAA0201268.1"/>
    </source>
</evidence>
<dbReference type="EMBL" id="JQDR03005737">
    <property type="protein sequence ID" value="KAA0201268.1"/>
    <property type="molecule type" value="Genomic_DNA"/>
</dbReference>
<dbReference type="GO" id="GO:0004341">
    <property type="term" value="F:gluconolactonase activity"/>
    <property type="evidence" value="ECO:0007669"/>
    <property type="project" value="TreeGrafter"/>
</dbReference>
<protein>
    <recommendedName>
        <fullName evidence="2">SMP-30/Gluconolactonase/LRE-like region domain-containing protein</fullName>
    </recommendedName>
</protein>
<dbReference type="SUPFAM" id="SSF63829">
    <property type="entry name" value="Calcium-dependent phosphotriesterase"/>
    <property type="match status" value="1"/>
</dbReference>